<dbReference type="AlphaFoldDB" id="A0AAN8FII5"/>
<reference evidence="1 2" key="1">
    <citation type="submission" date="2019-10" db="EMBL/GenBank/DDBJ databases">
        <title>Assembly and Annotation for the nematode Trichostrongylus colubriformis.</title>
        <authorList>
            <person name="Martin J."/>
        </authorList>
    </citation>
    <scope>NUCLEOTIDE SEQUENCE [LARGE SCALE GENOMIC DNA]</scope>
    <source>
        <strain evidence="1">G859</strain>
        <tissue evidence="1">Whole worm</tissue>
    </source>
</reference>
<keyword evidence="2" id="KW-1185">Reference proteome</keyword>
<proteinExistence type="predicted"/>
<comment type="caution">
    <text evidence="1">The sequence shown here is derived from an EMBL/GenBank/DDBJ whole genome shotgun (WGS) entry which is preliminary data.</text>
</comment>
<dbReference type="EMBL" id="WIXE01017692">
    <property type="protein sequence ID" value="KAK5971518.1"/>
    <property type="molecule type" value="Genomic_DNA"/>
</dbReference>
<accession>A0AAN8FII5</accession>
<dbReference type="Proteomes" id="UP001331761">
    <property type="component" value="Unassembled WGS sequence"/>
</dbReference>
<name>A0AAN8FII5_TRICO</name>
<organism evidence="1 2">
    <name type="scientific">Trichostrongylus colubriformis</name>
    <name type="common">Black scour worm</name>
    <dbReference type="NCBI Taxonomy" id="6319"/>
    <lineage>
        <taxon>Eukaryota</taxon>
        <taxon>Metazoa</taxon>
        <taxon>Ecdysozoa</taxon>
        <taxon>Nematoda</taxon>
        <taxon>Chromadorea</taxon>
        <taxon>Rhabditida</taxon>
        <taxon>Rhabditina</taxon>
        <taxon>Rhabditomorpha</taxon>
        <taxon>Strongyloidea</taxon>
        <taxon>Trichostrongylidae</taxon>
        <taxon>Trichostrongylus</taxon>
    </lineage>
</organism>
<protein>
    <submittedName>
        <fullName evidence="1">Uncharacterized protein</fullName>
    </submittedName>
</protein>
<sequence>MGWFSDDIIADASPVSTAVDASTSWYTLPNSETEIEVNPPLMIGGARVIDSLECLRQLHDAQLRPVEDFGNPNIKLICKGVSKTASEIEEEQYEYSYYSDGPSETNVTMDGFEEEVDGGGIARQEKDIMPENEIAKSTAMES</sequence>
<evidence type="ECO:0000313" key="2">
    <source>
        <dbReference type="Proteomes" id="UP001331761"/>
    </source>
</evidence>
<evidence type="ECO:0000313" key="1">
    <source>
        <dbReference type="EMBL" id="KAK5971518.1"/>
    </source>
</evidence>
<gene>
    <name evidence="1" type="ORF">GCK32_002372</name>
</gene>